<dbReference type="GO" id="GO:0000981">
    <property type="term" value="F:DNA-binding transcription factor activity, RNA polymerase II-specific"/>
    <property type="evidence" value="ECO:0007669"/>
    <property type="project" value="InterPro"/>
</dbReference>
<evidence type="ECO:0008006" key="9">
    <source>
        <dbReference type="Google" id="ProtNLM"/>
    </source>
</evidence>
<gene>
    <name evidence="7" type="ORF">LTR84_006898</name>
</gene>
<dbReference type="CDD" id="cd00067">
    <property type="entry name" value="GAL4"/>
    <property type="match status" value="1"/>
</dbReference>
<evidence type="ECO:0000313" key="8">
    <source>
        <dbReference type="Proteomes" id="UP001358417"/>
    </source>
</evidence>
<keyword evidence="1" id="KW-0479">Metal-binding</keyword>
<dbReference type="PANTHER" id="PTHR36206:SF12">
    <property type="entry name" value="ASPERCRYPTIN BIOSYNTHESIS CLUSTER-SPECIFIC TRANSCRIPTION REGULATOR ATNN-RELATED"/>
    <property type="match status" value="1"/>
</dbReference>
<dbReference type="GO" id="GO:0008270">
    <property type="term" value="F:zinc ion binding"/>
    <property type="evidence" value="ECO:0007669"/>
    <property type="project" value="InterPro"/>
</dbReference>
<keyword evidence="8" id="KW-1185">Reference proteome</keyword>
<keyword evidence="6" id="KW-0539">Nucleus</keyword>
<dbReference type="SUPFAM" id="SSF57701">
    <property type="entry name" value="Zn2/Cys6 DNA-binding domain"/>
    <property type="match status" value="1"/>
</dbReference>
<dbReference type="Proteomes" id="UP001358417">
    <property type="component" value="Unassembled WGS sequence"/>
</dbReference>
<sequence>MLHRDVIVQSYKIIPSVRLMAACSPDAKYTQASLLVHIVPLWGLVLDLDVAAANVSCSNVNCPATTEKTRQNSKPLARLTFHHPQSVGHYKCDEATPICGRCARTKKPCHYPGSGGSTPEANLKFVVYTIPKDPVQLLEIPAHEQRLLWHFQHRTIGQLESTFRSELWSTIIPTLVQHDPVVRQAVLALSAFHEHYLVQGRTSTALPDHATRCYHQARQQIIQLKSPENFFDSILCACLIFGVCASLRGEFEEATRHATAGMRIISGRRRALTPSTSIFASADNTLFSVFLDLQDQVLQANDDDFQIACPELEGQVGDIPDQFEDMETALTHLQVLVNDFIDLHQAAERHHETHPWVASQISPALQPKFDEISTRYDVWKKALSSLSANGDHRQRAGLLLLKIFELSFQIDMHTFEHGESTYDDFRDTNLTILSLVEAFVQIQCDTSGIKALDHNDQTESPTSNRQSLYFTSSPEIVPVLFEIATRSHDPALRQKACQSLRSCRRREGIWDSFVAASLAEQIADLKHQGMMAAENQNAGRKFLVTDINLLSDRECVVKYGFKKVQPGSFGSFWLETIKPEEGVLQSQILTIS</sequence>
<dbReference type="EMBL" id="JAVRRD010000026">
    <property type="protein sequence ID" value="KAK5047375.1"/>
    <property type="molecule type" value="Genomic_DNA"/>
</dbReference>
<dbReference type="InterPro" id="IPR036864">
    <property type="entry name" value="Zn2-C6_fun-type_DNA-bd_sf"/>
</dbReference>
<proteinExistence type="predicted"/>
<keyword evidence="3" id="KW-0805">Transcription regulation</keyword>
<dbReference type="InterPro" id="IPR001138">
    <property type="entry name" value="Zn2Cys6_DnaBD"/>
</dbReference>
<dbReference type="RefSeq" id="XP_064702937.1">
    <property type="nucleotide sequence ID" value="XM_064850455.1"/>
</dbReference>
<evidence type="ECO:0000256" key="1">
    <source>
        <dbReference type="ARBA" id="ARBA00022723"/>
    </source>
</evidence>
<dbReference type="GeneID" id="89975067"/>
<dbReference type="InterPro" id="IPR052360">
    <property type="entry name" value="Transcr_Regulatory_Proteins"/>
</dbReference>
<evidence type="ECO:0000256" key="2">
    <source>
        <dbReference type="ARBA" id="ARBA00022833"/>
    </source>
</evidence>
<name>A0AAV9N3B6_9EURO</name>
<dbReference type="AlphaFoldDB" id="A0AAV9N3B6"/>
<keyword evidence="4" id="KW-0238">DNA-binding</keyword>
<organism evidence="7 8">
    <name type="scientific">Exophiala bonariae</name>
    <dbReference type="NCBI Taxonomy" id="1690606"/>
    <lineage>
        <taxon>Eukaryota</taxon>
        <taxon>Fungi</taxon>
        <taxon>Dikarya</taxon>
        <taxon>Ascomycota</taxon>
        <taxon>Pezizomycotina</taxon>
        <taxon>Eurotiomycetes</taxon>
        <taxon>Chaetothyriomycetidae</taxon>
        <taxon>Chaetothyriales</taxon>
        <taxon>Herpotrichiellaceae</taxon>
        <taxon>Exophiala</taxon>
    </lineage>
</organism>
<keyword evidence="2" id="KW-0862">Zinc</keyword>
<reference evidence="7 8" key="1">
    <citation type="submission" date="2023-08" db="EMBL/GenBank/DDBJ databases">
        <title>Black Yeasts Isolated from many extreme environments.</title>
        <authorList>
            <person name="Coleine C."/>
            <person name="Stajich J.E."/>
            <person name="Selbmann L."/>
        </authorList>
    </citation>
    <scope>NUCLEOTIDE SEQUENCE [LARGE SCALE GENOMIC DNA]</scope>
    <source>
        <strain evidence="7 8">CCFEE 5792</strain>
    </source>
</reference>
<comment type="caution">
    <text evidence="7">The sequence shown here is derived from an EMBL/GenBank/DDBJ whole genome shotgun (WGS) entry which is preliminary data.</text>
</comment>
<evidence type="ECO:0000256" key="5">
    <source>
        <dbReference type="ARBA" id="ARBA00023163"/>
    </source>
</evidence>
<dbReference type="GO" id="GO:0003677">
    <property type="term" value="F:DNA binding"/>
    <property type="evidence" value="ECO:0007669"/>
    <property type="project" value="UniProtKB-KW"/>
</dbReference>
<evidence type="ECO:0000256" key="3">
    <source>
        <dbReference type="ARBA" id="ARBA00023015"/>
    </source>
</evidence>
<keyword evidence="5" id="KW-0804">Transcription</keyword>
<dbReference type="PANTHER" id="PTHR36206">
    <property type="entry name" value="ASPERCRYPTIN BIOSYNTHESIS CLUSTER-SPECIFIC TRANSCRIPTION REGULATOR ATNN-RELATED"/>
    <property type="match status" value="1"/>
</dbReference>
<evidence type="ECO:0000313" key="7">
    <source>
        <dbReference type="EMBL" id="KAK5047375.1"/>
    </source>
</evidence>
<evidence type="ECO:0000256" key="6">
    <source>
        <dbReference type="ARBA" id="ARBA00023242"/>
    </source>
</evidence>
<accession>A0AAV9N3B6</accession>
<evidence type="ECO:0000256" key="4">
    <source>
        <dbReference type="ARBA" id="ARBA00023125"/>
    </source>
</evidence>
<protein>
    <recommendedName>
        <fullName evidence="9">Zn(2)-C6 fungal-type domain-containing protein</fullName>
    </recommendedName>
</protein>